<dbReference type="AlphaFoldDB" id="A0A1H0B6F2"/>
<dbReference type="OrthoDB" id="4127374at2"/>
<protein>
    <submittedName>
        <fullName evidence="7">Membrane protein</fullName>
    </submittedName>
</protein>
<evidence type="ECO:0000256" key="1">
    <source>
        <dbReference type="ARBA" id="ARBA00004651"/>
    </source>
</evidence>
<evidence type="ECO:0000256" key="5">
    <source>
        <dbReference type="ARBA" id="ARBA00023136"/>
    </source>
</evidence>
<dbReference type="STRING" id="211114.SAMN04489726_6506"/>
<dbReference type="PIRSF" id="PIRSF035875">
    <property type="entry name" value="RNase_BN"/>
    <property type="match status" value="1"/>
</dbReference>
<keyword evidence="4 6" id="KW-1133">Transmembrane helix</keyword>
<evidence type="ECO:0000256" key="6">
    <source>
        <dbReference type="SAM" id="Phobius"/>
    </source>
</evidence>
<sequence>MNEVAEQAKPSWFERQRKQRRWFDHLIRSGGRYVDNYGDHYAAAITYFSILALVPLLMVAFSIAGVILAGDAVLLARLTDQIASIMPGGASSEVKKILDTVLKERQTVGYVGFVVALYSGYSWMVSLRDALTAQWGLARPELPFLRTILKDLLALISLGLALVISFGITVAGSGMAETILGWIGLADQGWAQASIRVLSILLSLAANWLVFLWVLAKLPRKPVTWRSAMRGAIFGTVGFELLKQAGALYLGQVTKSPTGAVFGSILGLFIFVNLVARLLVFSAAWTATSRDNAPAPAETTPAPTAIRPVVEVHNGPSPKTAVGLLGVGLLLGRLLRFRRPGR</sequence>
<accession>A0A1H0B6F2</accession>
<evidence type="ECO:0000256" key="3">
    <source>
        <dbReference type="ARBA" id="ARBA00022692"/>
    </source>
</evidence>
<evidence type="ECO:0000256" key="4">
    <source>
        <dbReference type="ARBA" id="ARBA00022989"/>
    </source>
</evidence>
<evidence type="ECO:0000256" key="2">
    <source>
        <dbReference type="ARBA" id="ARBA00022475"/>
    </source>
</evidence>
<gene>
    <name evidence="7" type="ORF">SAMN04489726_6506</name>
</gene>
<dbReference type="PANTHER" id="PTHR30213">
    <property type="entry name" value="INNER MEMBRANE PROTEIN YHJD"/>
    <property type="match status" value="1"/>
</dbReference>
<dbReference type="Pfam" id="PF03631">
    <property type="entry name" value="Virul_fac_BrkB"/>
    <property type="match status" value="1"/>
</dbReference>
<keyword evidence="2" id="KW-1003">Cell membrane</keyword>
<dbReference type="eggNOG" id="COG1295">
    <property type="taxonomic scope" value="Bacteria"/>
</dbReference>
<feature type="transmembrane region" description="Helical" evidence="6">
    <location>
        <begin position="195"/>
        <end position="216"/>
    </location>
</feature>
<feature type="transmembrane region" description="Helical" evidence="6">
    <location>
        <begin position="152"/>
        <end position="175"/>
    </location>
</feature>
<dbReference type="InterPro" id="IPR017039">
    <property type="entry name" value="Virul_fac_BrkB"/>
</dbReference>
<dbReference type="EMBL" id="LT629701">
    <property type="protein sequence ID" value="SDN41298.1"/>
    <property type="molecule type" value="Genomic_DNA"/>
</dbReference>
<name>A0A1H0B6F2_ALLAB</name>
<dbReference type="PANTHER" id="PTHR30213:SF1">
    <property type="entry name" value="INNER MEMBRANE PROTEIN YHJD"/>
    <property type="match status" value="1"/>
</dbReference>
<organism evidence="7 8">
    <name type="scientific">Allokutzneria albata</name>
    <name type="common">Kibdelosporangium albatum</name>
    <dbReference type="NCBI Taxonomy" id="211114"/>
    <lineage>
        <taxon>Bacteria</taxon>
        <taxon>Bacillati</taxon>
        <taxon>Actinomycetota</taxon>
        <taxon>Actinomycetes</taxon>
        <taxon>Pseudonocardiales</taxon>
        <taxon>Pseudonocardiaceae</taxon>
        <taxon>Allokutzneria</taxon>
    </lineage>
</organism>
<dbReference type="RefSeq" id="WP_030426945.1">
    <property type="nucleotide sequence ID" value="NZ_JOEF01000001.1"/>
</dbReference>
<keyword evidence="8" id="KW-1185">Reference proteome</keyword>
<dbReference type="Proteomes" id="UP000183376">
    <property type="component" value="Chromosome I"/>
</dbReference>
<proteinExistence type="predicted"/>
<feature type="transmembrane region" description="Helical" evidence="6">
    <location>
        <begin position="108"/>
        <end position="131"/>
    </location>
</feature>
<comment type="subcellular location">
    <subcellularLocation>
        <location evidence="1">Cell membrane</location>
        <topology evidence="1">Multi-pass membrane protein</topology>
    </subcellularLocation>
</comment>
<feature type="transmembrane region" description="Helical" evidence="6">
    <location>
        <begin position="41"/>
        <end position="69"/>
    </location>
</feature>
<dbReference type="GO" id="GO:0005886">
    <property type="term" value="C:plasma membrane"/>
    <property type="evidence" value="ECO:0007669"/>
    <property type="project" value="UniProtKB-SubCell"/>
</dbReference>
<evidence type="ECO:0000313" key="8">
    <source>
        <dbReference type="Proteomes" id="UP000183376"/>
    </source>
</evidence>
<evidence type="ECO:0000313" key="7">
    <source>
        <dbReference type="EMBL" id="SDN41298.1"/>
    </source>
</evidence>
<reference evidence="7 8" key="1">
    <citation type="submission" date="2016-10" db="EMBL/GenBank/DDBJ databases">
        <authorList>
            <person name="de Groot N.N."/>
        </authorList>
    </citation>
    <scope>NUCLEOTIDE SEQUENCE [LARGE SCALE GENOMIC DNA]</scope>
    <source>
        <strain evidence="7 8">DSM 44149</strain>
    </source>
</reference>
<keyword evidence="3 6" id="KW-0812">Transmembrane</keyword>
<keyword evidence="5 6" id="KW-0472">Membrane</keyword>
<feature type="transmembrane region" description="Helical" evidence="6">
    <location>
        <begin position="261"/>
        <end position="280"/>
    </location>
</feature>